<dbReference type="SUPFAM" id="SSF47336">
    <property type="entry name" value="ACP-like"/>
    <property type="match status" value="1"/>
</dbReference>
<evidence type="ECO:0000313" key="1">
    <source>
        <dbReference type="EMBL" id="CCC55918.1"/>
    </source>
</evidence>
<dbReference type="EMBL" id="HE575208">
    <property type="protein sequence ID" value="CCC55918.1"/>
    <property type="molecule type" value="Genomic_DNA"/>
</dbReference>
<reference evidence="1" key="2">
    <citation type="journal article" date="2012" name="Chem. Biol.">
        <title>Elucidating the biosynthetic pathway for the hybrid polyketide-nonribosomal peptide collismycin A: unusual mechanism for the formation of the 2,2.-bipyridyl ring.</title>
        <authorList>
            <person name="Garcia I."/>
            <person name="Vior N.M."/>
            <person name="Brana A.F."/>
            <person name="Sabin J.G."/>
            <person name="Rohr J."/>
            <person name="Moris F."/>
            <person name="Mendez C."/>
            <person name="Salas J.A."/>
        </authorList>
    </citation>
    <scope>NUCLEOTIDE SEQUENCE</scope>
    <source>
        <strain evidence="1">CS40</strain>
    </source>
</reference>
<sequence length="86" mass="9554">MPSGNQGAAVSVDVLKQLLLDIGIAERTLTEIEPGTRLRADLGLSSVETTDLEIQLRERFGVRINLWDKADYTMEQLAAGIREMPR</sequence>
<reference evidence="2" key="3">
    <citation type="journal article" date="2020" name="Chin J Chem">
        <title>The functional characterization and crystal structure of type II peptidyl carrier protein ColA1a in collismycins biosynthesis.</title>
        <authorList>
            <person name="Ma X.Y."/>
            <person name="Wang G.Y."/>
            <person name="Liu T."/>
            <person name="Chi C.B."/>
            <person name="Zhang Z.Y."/>
            <person name="Yang D.H."/>
            <person name="Liu W."/>
            <person name="Ma M."/>
        </authorList>
    </citation>
    <scope>X-RAY CRYSTALLOGRAPHY (2.10 ANGSTROMS)</scope>
</reference>
<dbReference type="Gene3D" id="1.10.1200.10">
    <property type="entry name" value="ACP-like"/>
    <property type="match status" value="1"/>
</dbReference>
<dbReference type="PDB" id="6LK3">
    <property type="method" value="X-ray"/>
    <property type="resolution" value="2.10 A"/>
    <property type="chains" value="A/B=1-86"/>
</dbReference>
<gene>
    <name evidence="1" type="primary">clmP</name>
</gene>
<dbReference type="InterPro" id="IPR036736">
    <property type="entry name" value="ACP-like_sf"/>
</dbReference>
<protein>
    <submittedName>
        <fullName evidence="1">Putative free-standing acyl carrier protein</fullName>
    </submittedName>
</protein>
<evidence type="ECO:0007829" key="2">
    <source>
        <dbReference type="PDB" id="6LK3"/>
    </source>
</evidence>
<dbReference type="AlphaFoldDB" id="H1ZYT7"/>
<name>H1ZYT7_9ACTN</name>
<reference evidence="1" key="1">
    <citation type="submission" date="2011-07" db="EMBL/GenBank/DDBJ databases">
        <authorList>
            <person name="Garcia Llorente I."/>
        </authorList>
    </citation>
    <scope>NUCLEOTIDE SEQUENCE</scope>
    <source>
        <strain evidence="1">CS40</strain>
    </source>
</reference>
<organism evidence="1">
    <name type="scientific">Streptomyces sp. CS40</name>
    <dbReference type="NCBI Taxonomy" id="1068630"/>
    <lineage>
        <taxon>Bacteria</taxon>
        <taxon>Bacillati</taxon>
        <taxon>Actinomycetota</taxon>
        <taxon>Actinomycetes</taxon>
        <taxon>Kitasatosporales</taxon>
        <taxon>Streptomycetaceae</taxon>
        <taxon>Streptomyces</taxon>
    </lineage>
</organism>
<dbReference type="SMR" id="H1ZYT7"/>
<keyword evidence="2" id="KW-0002">3D-structure</keyword>
<proteinExistence type="evidence at protein level"/>
<accession>H1ZYT7</accession>